<evidence type="ECO:0008006" key="3">
    <source>
        <dbReference type="Google" id="ProtNLM"/>
    </source>
</evidence>
<dbReference type="PANTHER" id="PTHR38784">
    <property type="entry name" value="SUCROSE PHOSPHORYLASE"/>
    <property type="match status" value="1"/>
</dbReference>
<comment type="caution">
    <text evidence="1">The sequence shown here is derived from an EMBL/GenBank/DDBJ whole genome shotgun (WGS) entry which is preliminary data.</text>
</comment>
<dbReference type="InterPro" id="IPR038590">
    <property type="entry name" value="YaeQ_sf"/>
</dbReference>
<dbReference type="SMART" id="SM01322">
    <property type="entry name" value="YaeQ"/>
    <property type="match status" value="1"/>
</dbReference>
<dbReference type="Proteomes" id="UP000239181">
    <property type="component" value="Unassembled WGS sequence"/>
</dbReference>
<protein>
    <recommendedName>
        <fullName evidence="3">YaeQ family protein</fullName>
    </recommendedName>
</protein>
<dbReference type="OrthoDB" id="5293309at2"/>
<proteinExistence type="predicted"/>
<sequence>MALKATIYKATVNVADMDRNVFIDQVLTLARHPSETEERLMLRLLAWMVHAHERLTFTRGLSAEDEPEIWQLNDHNGIDLWVELGLPEERRIKKACSRSQHVWLYAYNWRAAQPWWQQNQNKLAQQDNLSIRYLNDEQLSALTQLASRSMQLQATIQDGTIWLSDDTHHLEIQFETWLDAGKKP</sequence>
<keyword evidence="2" id="KW-1185">Reference proteome</keyword>
<dbReference type="RefSeq" id="WP_105595463.1">
    <property type="nucleotide sequence ID" value="NZ_JAFBFW010000005.1"/>
</dbReference>
<dbReference type="Pfam" id="PF07152">
    <property type="entry name" value="YaeQ"/>
    <property type="match status" value="1"/>
</dbReference>
<evidence type="ECO:0000313" key="1">
    <source>
        <dbReference type="EMBL" id="PRD12775.1"/>
    </source>
</evidence>
<accession>A0A2S9I4S6</accession>
<reference evidence="1 2" key="1">
    <citation type="submission" date="2017-10" db="EMBL/GenBank/DDBJ databases">
        <title>Draft genome of two endophytic bacteria isolated from 'guarana' Paullinia cupana (Mart.) Ducke.</title>
        <authorList>
            <person name="Siqueira K.A."/>
            <person name="Liotti R.G."/>
            <person name="Mendes T.A."/>
            <person name="Soares M.A."/>
        </authorList>
    </citation>
    <scope>NUCLEOTIDE SEQUENCE [LARGE SCALE GENOMIC DNA]</scope>
    <source>
        <strain evidence="1 2">342</strain>
    </source>
</reference>
<dbReference type="EMBL" id="PDET01000027">
    <property type="protein sequence ID" value="PRD12775.1"/>
    <property type="molecule type" value="Genomic_DNA"/>
</dbReference>
<dbReference type="InterPro" id="IPR011335">
    <property type="entry name" value="Restrct_endonuc-II-like"/>
</dbReference>
<dbReference type="AlphaFoldDB" id="A0A2S9I4S6"/>
<dbReference type="PANTHER" id="PTHR38784:SF1">
    <property type="entry name" value="SUCROSE PHOSPHORYLASE"/>
    <property type="match status" value="1"/>
</dbReference>
<organism evidence="1 2">
    <name type="scientific">Pantoea coffeiphila</name>
    <dbReference type="NCBI Taxonomy" id="1465635"/>
    <lineage>
        <taxon>Bacteria</taxon>
        <taxon>Pseudomonadati</taxon>
        <taxon>Pseudomonadota</taxon>
        <taxon>Gammaproteobacteria</taxon>
        <taxon>Enterobacterales</taxon>
        <taxon>Erwiniaceae</taxon>
        <taxon>Pantoea</taxon>
    </lineage>
</organism>
<dbReference type="SUPFAM" id="SSF52980">
    <property type="entry name" value="Restriction endonuclease-like"/>
    <property type="match status" value="1"/>
</dbReference>
<evidence type="ECO:0000313" key="2">
    <source>
        <dbReference type="Proteomes" id="UP000239181"/>
    </source>
</evidence>
<gene>
    <name evidence="1" type="ORF">CQW29_25040</name>
</gene>
<dbReference type="InterPro" id="IPR009822">
    <property type="entry name" value="YaeQ"/>
</dbReference>
<dbReference type="CDD" id="cd22368">
    <property type="entry name" value="YaeQ-like"/>
    <property type="match status" value="1"/>
</dbReference>
<name>A0A2S9I4S6_9GAMM</name>
<dbReference type="Gene3D" id="3.10.640.10">
    <property type="entry name" value="Restriction endonuclease-like alpha-beta roll domain"/>
    <property type="match status" value="1"/>
</dbReference>
<dbReference type="PIRSF" id="PIRSF011484">
    <property type="entry name" value="YaeQ"/>
    <property type="match status" value="1"/>
</dbReference>